<sequence length="213" mass="23669">MKYSAGFLKVACAWMVILMQSSDAGPVPKKHVDAVSCRLRELTVLTKNLIEASLTSFDAANGNDLGNWSSGFPELQVQQNSSVIGSKVQCSLHFMAKGLGKILEDQKNHLNTEDFSLHEKLKNSIARVKMLAACMKESHGGECSPEPSPPIMPKHAFDRKQWSHTLLQAARDYLGWLKLKLGVQMSKVKGKNKIRTRTDAKHQRYLEGSGHLL</sequence>
<proteinExistence type="predicted"/>
<dbReference type="Proteomes" id="UP000298787">
    <property type="component" value="Chromosome 11"/>
</dbReference>
<dbReference type="AlphaFoldDB" id="A0A4U5UTM6"/>
<organism evidence="2 3">
    <name type="scientific">Collichthys lucidus</name>
    <name type="common">Big head croaker</name>
    <name type="synonym">Sciaena lucida</name>
    <dbReference type="NCBI Taxonomy" id="240159"/>
    <lineage>
        <taxon>Eukaryota</taxon>
        <taxon>Metazoa</taxon>
        <taxon>Chordata</taxon>
        <taxon>Craniata</taxon>
        <taxon>Vertebrata</taxon>
        <taxon>Euteleostomi</taxon>
        <taxon>Actinopterygii</taxon>
        <taxon>Neopterygii</taxon>
        <taxon>Teleostei</taxon>
        <taxon>Neoteleostei</taxon>
        <taxon>Acanthomorphata</taxon>
        <taxon>Eupercaria</taxon>
        <taxon>Sciaenidae</taxon>
        <taxon>Collichthys</taxon>
    </lineage>
</organism>
<evidence type="ECO:0000313" key="2">
    <source>
        <dbReference type="EMBL" id="TKS78493.1"/>
    </source>
</evidence>
<accession>A0A4U5UTM6</accession>
<dbReference type="SUPFAM" id="SSF47266">
    <property type="entry name" value="4-helical cytokines"/>
    <property type="match status" value="1"/>
</dbReference>
<name>A0A4U5UTM6_COLLU</name>
<evidence type="ECO:0000256" key="1">
    <source>
        <dbReference type="SAM" id="SignalP"/>
    </source>
</evidence>
<feature type="signal peptide" evidence="1">
    <location>
        <begin position="1"/>
        <end position="24"/>
    </location>
</feature>
<reference evidence="2 3" key="1">
    <citation type="submission" date="2019-01" db="EMBL/GenBank/DDBJ databases">
        <title>Genome Assembly of Collichthys lucidus.</title>
        <authorList>
            <person name="Cai M."/>
            <person name="Xiao S."/>
        </authorList>
    </citation>
    <scope>NUCLEOTIDE SEQUENCE [LARGE SCALE GENOMIC DNA]</scope>
    <source>
        <strain evidence="2">JT15FE1705JMU</strain>
        <tissue evidence="2">Muscle</tissue>
    </source>
</reference>
<keyword evidence="3" id="KW-1185">Reference proteome</keyword>
<feature type="chain" id="PRO_5020287506" evidence="1">
    <location>
        <begin position="25"/>
        <end position="213"/>
    </location>
</feature>
<keyword evidence="1" id="KW-0732">Signal</keyword>
<protein>
    <submittedName>
        <fullName evidence="2">Uncharacterized protein</fullName>
    </submittedName>
</protein>
<dbReference type="InterPro" id="IPR009079">
    <property type="entry name" value="4_helix_cytokine-like_core"/>
</dbReference>
<dbReference type="EMBL" id="CM014088">
    <property type="protein sequence ID" value="TKS78493.1"/>
    <property type="molecule type" value="Genomic_DNA"/>
</dbReference>
<gene>
    <name evidence="2" type="ORF">D9C73_012681</name>
</gene>
<dbReference type="Gene3D" id="1.20.1250.10">
    <property type="match status" value="1"/>
</dbReference>
<evidence type="ECO:0000313" key="3">
    <source>
        <dbReference type="Proteomes" id="UP000298787"/>
    </source>
</evidence>